<accession>A0A2M7VAW0</accession>
<comment type="caution">
    <text evidence="2">The sequence shown here is derived from an EMBL/GenBank/DDBJ whole genome shotgun (WGS) entry which is preliminary data.</text>
</comment>
<evidence type="ECO:0000313" key="2">
    <source>
        <dbReference type="EMBL" id="PIZ96033.1"/>
    </source>
</evidence>
<organism evidence="2 3">
    <name type="scientific">Candidatus Magasanikbacteria bacterium CG_4_10_14_0_2_um_filter_33_14</name>
    <dbReference type="NCBI Taxonomy" id="1974636"/>
    <lineage>
        <taxon>Bacteria</taxon>
        <taxon>Candidatus Magasanikiibacteriota</taxon>
    </lineage>
</organism>
<feature type="region of interest" description="Disordered" evidence="1">
    <location>
        <begin position="1"/>
        <end position="39"/>
    </location>
</feature>
<proteinExistence type="predicted"/>
<feature type="compositionally biased region" description="Basic and acidic residues" evidence="1">
    <location>
        <begin position="1"/>
        <end position="26"/>
    </location>
</feature>
<dbReference type="Proteomes" id="UP000231453">
    <property type="component" value="Unassembled WGS sequence"/>
</dbReference>
<gene>
    <name evidence="2" type="ORF">COX80_02495</name>
</gene>
<evidence type="ECO:0000313" key="3">
    <source>
        <dbReference type="Proteomes" id="UP000231453"/>
    </source>
</evidence>
<protein>
    <submittedName>
        <fullName evidence="2">Uncharacterized protein</fullName>
    </submittedName>
</protein>
<evidence type="ECO:0000256" key="1">
    <source>
        <dbReference type="SAM" id="MobiDB-lite"/>
    </source>
</evidence>
<reference evidence="3" key="1">
    <citation type="submission" date="2017-09" db="EMBL/GenBank/DDBJ databases">
        <title>Depth-based differentiation of microbial function through sediment-hosted aquifers and enrichment of novel symbionts in the deep terrestrial subsurface.</title>
        <authorList>
            <person name="Probst A.J."/>
            <person name="Ladd B."/>
            <person name="Jarett J.K."/>
            <person name="Geller-Mcgrath D.E."/>
            <person name="Sieber C.M.K."/>
            <person name="Emerson J.B."/>
            <person name="Anantharaman K."/>
            <person name="Thomas B.C."/>
            <person name="Malmstrom R."/>
            <person name="Stieglmeier M."/>
            <person name="Klingl A."/>
            <person name="Woyke T."/>
            <person name="Ryan C.M."/>
            <person name="Banfield J.F."/>
        </authorList>
    </citation>
    <scope>NUCLEOTIDE SEQUENCE [LARGE SCALE GENOMIC DNA]</scope>
</reference>
<dbReference type="AlphaFoldDB" id="A0A2M7VAW0"/>
<dbReference type="EMBL" id="PFPL01000036">
    <property type="protein sequence ID" value="PIZ96033.1"/>
    <property type="molecule type" value="Genomic_DNA"/>
</dbReference>
<name>A0A2M7VAW0_9BACT</name>
<sequence>MPFRKTPDNPVDHTDQTLKKLDKQLHTTDTPDETKNQVKERIKKLETLKARSQATEEKTGDELMFHPELKNRIGQTQAEIQAQIDNLHASLQEFNQADQEVEKYSSEAEPFDFDNDPELQDEVKLAEKLREMEAFGKKIGELLKTGEKKEVFELLSDVNNWTNVNEYFQNKYLQDAILDNEKEGKNMWDILVVDHDGKVYFILIPIEYKTEIESTIFPAIKDKTELEEPEFIDLEEFERISVLVGVRTKFNELLDDVESTFYNQKKIISALKNAKLKYSKKKKTYKNQNINTRKKFILYKGNPRICKLQFISN</sequence>